<keyword evidence="4 7" id="KW-0067">ATP-binding</keyword>
<dbReference type="NCBIfam" id="NF040873">
    <property type="entry name" value="AztA"/>
    <property type="match status" value="1"/>
</dbReference>
<evidence type="ECO:0000256" key="1">
    <source>
        <dbReference type="ARBA" id="ARBA00005417"/>
    </source>
</evidence>
<keyword evidence="3" id="KW-0547">Nucleotide-binding</keyword>
<dbReference type="Pfam" id="PF00005">
    <property type="entry name" value="ABC_tran"/>
    <property type="match status" value="1"/>
</dbReference>
<evidence type="ECO:0000256" key="2">
    <source>
        <dbReference type="ARBA" id="ARBA00022448"/>
    </source>
</evidence>
<protein>
    <submittedName>
        <fullName evidence="7">Zinc/manganese transport system ATP-binding protein</fullName>
    </submittedName>
</protein>
<dbReference type="InterPro" id="IPR017871">
    <property type="entry name" value="ABC_transporter-like_CS"/>
</dbReference>
<keyword evidence="8" id="KW-1185">Reference proteome</keyword>
<accession>A0ABR9HI06</accession>
<dbReference type="InterPro" id="IPR003439">
    <property type="entry name" value="ABC_transporter-like_ATP-bd"/>
</dbReference>
<dbReference type="PROSITE" id="PS00211">
    <property type="entry name" value="ABC_TRANSPORTER_1"/>
    <property type="match status" value="1"/>
</dbReference>
<dbReference type="InterPro" id="IPR003593">
    <property type="entry name" value="AAA+_ATPase"/>
</dbReference>
<dbReference type="PANTHER" id="PTHR42734">
    <property type="entry name" value="METAL TRANSPORT SYSTEM ATP-BINDING PROTEIN TM_0124-RELATED"/>
    <property type="match status" value="1"/>
</dbReference>
<name>A0ABR9HI06_9ACTN</name>
<evidence type="ECO:0000256" key="3">
    <source>
        <dbReference type="ARBA" id="ARBA00022741"/>
    </source>
</evidence>
<dbReference type="InterPro" id="IPR047748">
    <property type="entry name" value="AztA-like"/>
</dbReference>
<feature type="domain" description="ABC transporter" evidence="6">
    <location>
        <begin position="4"/>
        <end position="225"/>
    </location>
</feature>
<gene>
    <name evidence="7" type="ORF">H4W79_002841</name>
</gene>
<dbReference type="PROSITE" id="PS50893">
    <property type="entry name" value="ABC_TRANSPORTER_2"/>
    <property type="match status" value="1"/>
</dbReference>
<dbReference type="SMART" id="SM00382">
    <property type="entry name" value="AAA"/>
    <property type="match status" value="1"/>
</dbReference>
<dbReference type="EMBL" id="JADBDY010000001">
    <property type="protein sequence ID" value="MBE1458627.1"/>
    <property type="molecule type" value="Genomic_DNA"/>
</dbReference>
<evidence type="ECO:0000313" key="7">
    <source>
        <dbReference type="EMBL" id="MBE1458627.1"/>
    </source>
</evidence>
<sequence>MIHTELRGVYAGYGGEDVLRGIDARLPRGGVTALVGSNGAGKSTLLAVLAGTLRPRAGEVSGPSRPRPAFVLQRSAVPDTLPLTVRDTVSMGRWAHRGPWRPLARHDRTVVERSMERVGITGLAGRQLGELSGGQRQRVLIAQGLAQEADLLLLDEPSAGLDREAREQIARVLASLGGQVTVVHATHFSDEAAEADHRLVLDQGRVVGSGSPEATAPSAGGVPSVR</sequence>
<dbReference type="GO" id="GO:0005524">
    <property type="term" value="F:ATP binding"/>
    <property type="evidence" value="ECO:0007669"/>
    <property type="project" value="UniProtKB-KW"/>
</dbReference>
<dbReference type="InterPro" id="IPR050153">
    <property type="entry name" value="Metal_Ion_Import_ABC"/>
</dbReference>
<dbReference type="InterPro" id="IPR027417">
    <property type="entry name" value="P-loop_NTPase"/>
</dbReference>
<evidence type="ECO:0000313" key="8">
    <source>
        <dbReference type="Proteomes" id="UP000598217"/>
    </source>
</evidence>
<organism evidence="7 8">
    <name type="scientific">Nocardiopsis terrae</name>
    <dbReference type="NCBI Taxonomy" id="372655"/>
    <lineage>
        <taxon>Bacteria</taxon>
        <taxon>Bacillati</taxon>
        <taxon>Actinomycetota</taxon>
        <taxon>Actinomycetes</taxon>
        <taxon>Streptosporangiales</taxon>
        <taxon>Nocardiopsidaceae</taxon>
        <taxon>Nocardiopsis</taxon>
    </lineage>
</organism>
<proteinExistence type="inferred from homology"/>
<comment type="similarity">
    <text evidence="1">Belongs to the ABC transporter superfamily.</text>
</comment>
<evidence type="ECO:0000259" key="6">
    <source>
        <dbReference type="PROSITE" id="PS50893"/>
    </source>
</evidence>
<dbReference type="PANTHER" id="PTHR42734:SF5">
    <property type="entry name" value="IRON TRANSPORT SYSTEM ATP-BINDING PROTEIN HI_0361-RELATED"/>
    <property type="match status" value="1"/>
</dbReference>
<dbReference type="Proteomes" id="UP000598217">
    <property type="component" value="Unassembled WGS sequence"/>
</dbReference>
<evidence type="ECO:0000256" key="5">
    <source>
        <dbReference type="SAM" id="MobiDB-lite"/>
    </source>
</evidence>
<dbReference type="RefSeq" id="WP_191269376.1">
    <property type="nucleotide sequence ID" value="NZ_BMXJ01000003.1"/>
</dbReference>
<reference evidence="7 8" key="1">
    <citation type="submission" date="2020-10" db="EMBL/GenBank/DDBJ databases">
        <title>Sequencing the genomes of 1000 actinobacteria strains.</title>
        <authorList>
            <person name="Klenk H.-P."/>
        </authorList>
    </citation>
    <scope>NUCLEOTIDE SEQUENCE [LARGE SCALE GENOMIC DNA]</scope>
    <source>
        <strain evidence="7 8">DSM 45157</strain>
    </source>
</reference>
<comment type="caution">
    <text evidence="7">The sequence shown here is derived from an EMBL/GenBank/DDBJ whole genome shotgun (WGS) entry which is preliminary data.</text>
</comment>
<feature type="region of interest" description="Disordered" evidence="5">
    <location>
        <begin position="206"/>
        <end position="226"/>
    </location>
</feature>
<evidence type="ECO:0000256" key="4">
    <source>
        <dbReference type="ARBA" id="ARBA00022840"/>
    </source>
</evidence>
<dbReference type="SUPFAM" id="SSF52540">
    <property type="entry name" value="P-loop containing nucleoside triphosphate hydrolases"/>
    <property type="match status" value="1"/>
</dbReference>
<dbReference type="Gene3D" id="3.40.50.300">
    <property type="entry name" value="P-loop containing nucleotide triphosphate hydrolases"/>
    <property type="match status" value="1"/>
</dbReference>
<keyword evidence="2" id="KW-0813">Transport</keyword>